<dbReference type="Pfam" id="PF02899">
    <property type="entry name" value="Phage_int_SAM_1"/>
    <property type="match status" value="1"/>
</dbReference>
<comment type="subunit">
    <text evidence="9">Forms a cyclic heterotetrameric complex composed of two molecules of XerC and two molecules of XerD.</text>
</comment>
<evidence type="ECO:0000256" key="8">
    <source>
        <dbReference type="ARBA" id="ARBA00023306"/>
    </source>
</evidence>
<evidence type="ECO:0000259" key="10">
    <source>
        <dbReference type="PROSITE" id="PS51898"/>
    </source>
</evidence>
<evidence type="ECO:0000256" key="6">
    <source>
        <dbReference type="ARBA" id="ARBA00023125"/>
    </source>
</evidence>
<evidence type="ECO:0000256" key="3">
    <source>
        <dbReference type="ARBA" id="ARBA00022618"/>
    </source>
</evidence>
<keyword evidence="13" id="KW-1185">Reference proteome</keyword>
<evidence type="ECO:0000313" key="13">
    <source>
        <dbReference type="Proteomes" id="UP001597468"/>
    </source>
</evidence>
<dbReference type="RefSeq" id="WP_380747992.1">
    <property type="nucleotide sequence ID" value="NZ_JBHULT010000005.1"/>
</dbReference>
<feature type="active site" evidence="9">
    <location>
        <position position="242"/>
    </location>
</feature>
<dbReference type="PROSITE" id="PS51900">
    <property type="entry name" value="CB"/>
    <property type="match status" value="1"/>
</dbReference>
<keyword evidence="3 9" id="KW-0132">Cell division</keyword>
<sequence length="302" mass="34321">MPQDQFTRFFEYLELEKNYSPHTVTAYRKDLLSFAEFITAEYDQKALKEVNYPQVRSWIVSLAESGLSNSSINRKVSSLKSYFKFLQKTKQLEVSPLSNHRSLKASGKLQVPFSETEVSLALSSFPAEGFVEMRDKLMIELFYSTGIRRSELIGIKLGNVELSGKLLKVRGKGNKERFIPLLPSVIETIAAYLPERKTVEKGDSGGYLFLTVKGVKVYDSLVYRTINNYFRGISSKLKKSPHILRHSFATHLLNQGAHLNAVKELLGHSSLAATQVYTHNSMTELSRVYRNAHPRNRKKGPH</sequence>
<comment type="function">
    <text evidence="9">Site-specific tyrosine recombinase, which acts by catalyzing the cutting and rejoining of the recombining DNA molecules. The XerC-XerD complex is essential to convert dimers of the bacterial chromosome into monomers to permit their segregation at cell division. It also contributes to the segregational stability of plasmids.</text>
</comment>
<dbReference type="InterPro" id="IPR011010">
    <property type="entry name" value="DNA_brk_join_enz"/>
</dbReference>
<organism evidence="12 13">
    <name type="scientific">Salinimicrobium flavum</name>
    <dbReference type="NCBI Taxonomy" id="1737065"/>
    <lineage>
        <taxon>Bacteria</taxon>
        <taxon>Pseudomonadati</taxon>
        <taxon>Bacteroidota</taxon>
        <taxon>Flavobacteriia</taxon>
        <taxon>Flavobacteriales</taxon>
        <taxon>Flavobacteriaceae</taxon>
        <taxon>Salinimicrobium</taxon>
    </lineage>
</organism>
<dbReference type="PROSITE" id="PS51898">
    <property type="entry name" value="TYR_RECOMBINASE"/>
    <property type="match status" value="1"/>
</dbReference>
<evidence type="ECO:0000256" key="2">
    <source>
        <dbReference type="ARBA" id="ARBA00022490"/>
    </source>
</evidence>
<dbReference type="Proteomes" id="UP001597468">
    <property type="component" value="Unassembled WGS sequence"/>
</dbReference>
<keyword evidence="4 9" id="KW-0159">Chromosome partition</keyword>
<dbReference type="PANTHER" id="PTHR30349:SF77">
    <property type="entry name" value="TYROSINE RECOMBINASE XERC"/>
    <property type="match status" value="1"/>
</dbReference>
<dbReference type="PANTHER" id="PTHR30349">
    <property type="entry name" value="PHAGE INTEGRASE-RELATED"/>
    <property type="match status" value="1"/>
</dbReference>
<dbReference type="InterPro" id="IPR023009">
    <property type="entry name" value="Tyrosine_recombinase_XerC/XerD"/>
</dbReference>
<dbReference type="HAMAP" id="MF_01808">
    <property type="entry name" value="Recomb_XerC_XerD"/>
    <property type="match status" value="1"/>
</dbReference>
<feature type="active site" evidence="9">
    <location>
        <position position="148"/>
    </location>
</feature>
<accession>A0ABW5IX22</accession>
<dbReference type="SUPFAM" id="SSF56349">
    <property type="entry name" value="DNA breaking-rejoining enzymes"/>
    <property type="match status" value="1"/>
</dbReference>
<feature type="active site" evidence="9">
    <location>
        <position position="172"/>
    </location>
</feature>
<keyword evidence="7 9" id="KW-0233">DNA recombination</keyword>
<name>A0ABW5IX22_9FLAO</name>
<feature type="active site" evidence="9">
    <location>
        <position position="268"/>
    </location>
</feature>
<dbReference type="InterPro" id="IPR044068">
    <property type="entry name" value="CB"/>
</dbReference>
<evidence type="ECO:0000313" key="12">
    <source>
        <dbReference type="EMBL" id="MFD2516680.1"/>
    </source>
</evidence>
<dbReference type="InterPro" id="IPR010998">
    <property type="entry name" value="Integrase_recombinase_N"/>
</dbReference>
<keyword evidence="5 9" id="KW-0229">DNA integration</keyword>
<dbReference type="Gene3D" id="1.10.150.130">
    <property type="match status" value="1"/>
</dbReference>
<reference evidence="13" key="1">
    <citation type="journal article" date="2019" name="Int. J. Syst. Evol. Microbiol.">
        <title>The Global Catalogue of Microorganisms (GCM) 10K type strain sequencing project: providing services to taxonomists for standard genome sequencing and annotation.</title>
        <authorList>
            <consortium name="The Broad Institute Genomics Platform"/>
            <consortium name="The Broad Institute Genome Sequencing Center for Infectious Disease"/>
            <person name="Wu L."/>
            <person name="Ma J."/>
        </authorList>
    </citation>
    <scope>NUCLEOTIDE SEQUENCE [LARGE SCALE GENOMIC DNA]</scope>
    <source>
        <strain evidence="13">KCTC 42585</strain>
    </source>
</reference>
<dbReference type="Gene3D" id="1.10.443.10">
    <property type="entry name" value="Intergrase catalytic core"/>
    <property type="match status" value="1"/>
</dbReference>
<comment type="caution">
    <text evidence="12">The sequence shown here is derived from an EMBL/GenBank/DDBJ whole genome shotgun (WGS) entry which is preliminary data.</text>
</comment>
<proteinExistence type="inferred from homology"/>
<feature type="active site" evidence="9">
    <location>
        <position position="245"/>
    </location>
</feature>
<dbReference type="InterPro" id="IPR002104">
    <property type="entry name" value="Integrase_catalytic"/>
</dbReference>
<feature type="domain" description="Core-binding (CB)" evidence="11">
    <location>
        <begin position="1"/>
        <end position="87"/>
    </location>
</feature>
<dbReference type="InterPro" id="IPR004107">
    <property type="entry name" value="Integrase_SAM-like_N"/>
</dbReference>
<keyword evidence="2 9" id="KW-0963">Cytoplasm</keyword>
<keyword evidence="8 9" id="KW-0131">Cell cycle</keyword>
<feature type="domain" description="Tyr recombinase" evidence="10">
    <location>
        <begin position="108"/>
        <end position="290"/>
    </location>
</feature>
<evidence type="ECO:0000256" key="4">
    <source>
        <dbReference type="ARBA" id="ARBA00022829"/>
    </source>
</evidence>
<dbReference type="InterPro" id="IPR050090">
    <property type="entry name" value="Tyrosine_recombinase_XerCD"/>
</dbReference>
<evidence type="ECO:0000256" key="1">
    <source>
        <dbReference type="ARBA" id="ARBA00004496"/>
    </source>
</evidence>
<protein>
    <recommendedName>
        <fullName evidence="9">Tyrosine recombinase XerC</fullName>
    </recommendedName>
</protein>
<keyword evidence="6 9" id="KW-0238">DNA-binding</keyword>
<evidence type="ECO:0000256" key="5">
    <source>
        <dbReference type="ARBA" id="ARBA00022908"/>
    </source>
</evidence>
<feature type="active site" description="O-(3'-phospho-DNA)-tyrosine intermediate" evidence="9">
    <location>
        <position position="277"/>
    </location>
</feature>
<dbReference type="Pfam" id="PF00589">
    <property type="entry name" value="Phage_integrase"/>
    <property type="match status" value="1"/>
</dbReference>
<evidence type="ECO:0000256" key="9">
    <source>
        <dbReference type="HAMAP-Rule" id="MF_01808"/>
    </source>
</evidence>
<evidence type="ECO:0000259" key="11">
    <source>
        <dbReference type="PROSITE" id="PS51900"/>
    </source>
</evidence>
<comment type="similarity">
    <text evidence="9">Belongs to the 'phage' integrase family. XerC subfamily.</text>
</comment>
<dbReference type="InterPro" id="IPR013762">
    <property type="entry name" value="Integrase-like_cat_sf"/>
</dbReference>
<gene>
    <name evidence="9" type="primary">xerC</name>
    <name evidence="12" type="ORF">ACFSTG_02110</name>
</gene>
<dbReference type="EMBL" id="JBHULT010000005">
    <property type="protein sequence ID" value="MFD2516680.1"/>
    <property type="molecule type" value="Genomic_DNA"/>
</dbReference>
<evidence type="ECO:0000256" key="7">
    <source>
        <dbReference type="ARBA" id="ARBA00023172"/>
    </source>
</evidence>
<comment type="subcellular location">
    <subcellularLocation>
        <location evidence="1 9">Cytoplasm</location>
    </subcellularLocation>
</comment>